<evidence type="ECO:0000313" key="8">
    <source>
        <dbReference type="Proteomes" id="UP001155483"/>
    </source>
</evidence>
<gene>
    <name evidence="7" type="ORF">OCK74_06210</name>
</gene>
<dbReference type="InterPro" id="IPR013189">
    <property type="entry name" value="Glyco_hydro_32_C"/>
</dbReference>
<dbReference type="InterPro" id="IPR001362">
    <property type="entry name" value="Glyco_hydro_32"/>
</dbReference>
<dbReference type="InterPro" id="IPR023296">
    <property type="entry name" value="Glyco_hydro_beta-prop_sf"/>
</dbReference>
<dbReference type="GO" id="GO:0005987">
    <property type="term" value="P:sucrose catabolic process"/>
    <property type="evidence" value="ECO:0007669"/>
    <property type="project" value="TreeGrafter"/>
</dbReference>
<dbReference type="InterPro" id="IPR013320">
    <property type="entry name" value="ConA-like_dom_sf"/>
</dbReference>
<dbReference type="Proteomes" id="UP001155483">
    <property type="component" value="Unassembled WGS sequence"/>
</dbReference>
<reference evidence="7" key="2">
    <citation type="submission" date="2023-04" db="EMBL/GenBank/DDBJ databases">
        <title>Paracnuella aquatica gen. nov., sp. nov., a member of the family Chitinophagaceae isolated from a hot spring.</title>
        <authorList>
            <person name="Wang C."/>
        </authorList>
    </citation>
    <scope>NUCLEOTIDE SEQUENCE</scope>
    <source>
        <strain evidence="7">LB-8</strain>
    </source>
</reference>
<dbReference type="PROSITE" id="PS51257">
    <property type="entry name" value="PROKAR_LIPOPROTEIN"/>
    <property type="match status" value="1"/>
</dbReference>
<dbReference type="SUPFAM" id="SSF49899">
    <property type="entry name" value="Concanavalin A-like lectins/glucanases"/>
    <property type="match status" value="1"/>
</dbReference>
<name>A0A9X2XUP8_9BACT</name>
<evidence type="ECO:0000259" key="5">
    <source>
        <dbReference type="Pfam" id="PF00251"/>
    </source>
</evidence>
<dbReference type="PANTHER" id="PTHR42800">
    <property type="entry name" value="EXOINULINASE INUD (AFU_ORTHOLOGUE AFUA_5G00480)"/>
    <property type="match status" value="1"/>
</dbReference>
<proteinExistence type="inferred from homology"/>
<dbReference type="SMART" id="SM00640">
    <property type="entry name" value="Glyco_32"/>
    <property type="match status" value="1"/>
</dbReference>
<dbReference type="SUPFAM" id="SSF75005">
    <property type="entry name" value="Arabinanase/levansucrase/invertase"/>
    <property type="match status" value="1"/>
</dbReference>
<keyword evidence="2 4" id="KW-0378">Hydrolase</keyword>
<dbReference type="AlphaFoldDB" id="A0A9X2XUP8"/>
<dbReference type="Pfam" id="PF08244">
    <property type="entry name" value="Glyco_hydro_32C"/>
    <property type="match status" value="1"/>
</dbReference>
<comment type="caution">
    <text evidence="7">The sequence shown here is derived from an EMBL/GenBank/DDBJ whole genome shotgun (WGS) entry which is preliminary data.</text>
</comment>
<evidence type="ECO:0000256" key="1">
    <source>
        <dbReference type="ARBA" id="ARBA00009902"/>
    </source>
</evidence>
<dbReference type="Gene3D" id="2.115.10.20">
    <property type="entry name" value="Glycosyl hydrolase domain, family 43"/>
    <property type="match status" value="1"/>
</dbReference>
<reference evidence="7" key="1">
    <citation type="submission" date="2022-09" db="EMBL/GenBank/DDBJ databases">
        <authorList>
            <person name="Yuan C."/>
            <person name="Ke Z."/>
        </authorList>
    </citation>
    <scope>NUCLEOTIDE SEQUENCE</scope>
    <source>
        <strain evidence="7">LB-8</strain>
    </source>
</reference>
<dbReference type="GO" id="GO:0004575">
    <property type="term" value="F:sucrose alpha-glucosidase activity"/>
    <property type="evidence" value="ECO:0007669"/>
    <property type="project" value="TreeGrafter"/>
</dbReference>
<dbReference type="InterPro" id="IPR018053">
    <property type="entry name" value="Glyco_hydro_32_AS"/>
</dbReference>
<dbReference type="GO" id="GO:0005737">
    <property type="term" value="C:cytoplasm"/>
    <property type="evidence" value="ECO:0007669"/>
    <property type="project" value="TreeGrafter"/>
</dbReference>
<evidence type="ECO:0000313" key="7">
    <source>
        <dbReference type="EMBL" id="MCU7548702.1"/>
    </source>
</evidence>
<dbReference type="PROSITE" id="PS00609">
    <property type="entry name" value="GLYCOSYL_HYDROL_F32"/>
    <property type="match status" value="1"/>
</dbReference>
<evidence type="ECO:0000256" key="2">
    <source>
        <dbReference type="ARBA" id="ARBA00022801"/>
    </source>
</evidence>
<protein>
    <submittedName>
        <fullName evidence="7">Glycoside hydrolase family 32 protein</fullName>
    </submittedName>
</protein>
<evidence type="ECO:0000259" key="6">
    <source>
        <dbReference type="Pfam" id="PF08244"/>
    </source>
</evidence>
<dbReference type="EMBL" id="JAOTIF010000002">
    <property type="protein sequence ID" value="MCU7548702.1"/>
    <property type="molecule type" value="Genomic_DNA"/>
</dbReference>
<dbReference type="Gene3D" id="2.60.120.560">
    <property type="entry name" value="Exo-inulinase, domain 1"/>
    <property type="match status" value="1"/>
</dbReference>
<accession>A0A9X2XUP8</accession>
<keyword evidence="3 4" id="KW-0326">Glycosidase</keyword>
<evidence type="ECO:0000256" key="4">
    <source>
        <dbReference type="RuleBase" id="RU362110"/>
    </source>
</evidence>
<evidence type="ECO:0000256" key="3">
    <source>
        <dbReference type="ARBA" id="ARBA00023295"/>
    </source>
</evidence>
<feature type="domain" description="Glycosyl hydrolase family 32 C-terminal" evidence="6">
    <location>
        <begin position="350"/>
        <end position="495"/>
    </location>
</feature>
<sequence>MKKSSLLLPLGLALVIGACKVNKQSVQSNIYQEEHRPQFHYSPQKNWMNDPNGMVYFDGEYHLFYQHDNYENVFGNMSWGHAISRDLIHWQEQPKAIVPDSDSLGMIFSGSAVVDKNNSAGFGANSLVAFYTSTSPKQQQSMAYSTDKGRTWTKYKENPVIKNEVGDQIPDDFRDPKVMWHKESQKWIMSLAVKDHVEFWSSKNLKEWTKESEFGQAIGSHDGVWECPDLFELPVDGNTNNKRWILLVSMNPGGPNGGSATQYFIGNFDGKYFTILQTGIRWVDYGTDNYAGVTYSNMENRAIAIGWMSNWQYAGKVPTQPWRGAYTFPRKLSLKTVDNIIFLTSAPVKELDKIVTNTRSMQNVDVKGSYDLPADIKSFKGKLLFQLASEQIEEYSIVLSNDRGEEVVVGFDKQANQYYIDRTKAGKTDFEKGFGKRHIAPRLTKDNHTDVTLLFDAASVELFADNGLTIMTDIFFVNKTLSKISIKSANGLNIKELNYSGIERIWK</sequence>
<dbReference type="PANTHER" id="PTHR42800:SF1">
    <property type="entry name" value="EXOINULINASE INUD (AFU_ORTHOLOGUE AFUA_5G00480)"/>
    <property type="match status" value="1"/>
</dbReference>
<comment type="similarity">
    <text evidence="1 4">Belongs to the glycosyl hydrolase 32 family.</text>
</comment>
<dbReference type="RefSeq" id="WP_279296146.1">
    <property type="nucleotide sequence ID" value="NZ_JAOTIF010000002.1"/>
</dbReference>
<dbReference type="CDD" id="cd18622">
    <property type="entry name" value="GH32_Inu-like"/>
    <property type="match status" value="1"/>
</dbReference>
<organism evidence="7 8">
    <name type="scientific">Paraflavisolibacter caeni</name>
    <dbReference type="NCBI Taxonomy" id="2982496"/>
    <lineage>
        <taxon>Bacteria</taxon>
        <taxon>Pseudomonadati</taxon>
        <taxon>Bacteroidota</taxon>
        <taxon>Chitinophagia</taxon>
        <taxon>Chitinophagales</taxon>
        <taxon>Chitinophagaceae</taxon>
        <taxon>Paraflavisolibacter</taxon>
    </lineage>
</organism>
<keyword evidence="8" id="KW-1185">Reference proteome</keyword>
<dbReference type="InterPro" id="IPR013148">
    <property type="entry name" value="Glyco_hydro_32_N"/>
</dbReference>
<dbReference type="Pfam" id="PF00251">
    <property type="entry name" value="Glyco_hydro_32N"/>
    <property type="match status" value="1"/>
</dbReference>
<feature type="domain" description="Glycosyl hydrolase family 32 N-terminal" evidence="5">
    <location>
        <begin position="40"/>
        <end position="337"/>
    </location>
</feature>